<evidence type="ECO:0000259" key="6">
    <source>
        <dbReference type="PROSITE" id="PS50893"/>
    </source>
</evidence>
<dbReference type="Proteomes" id="UP001321700">
    <property type="component" value="Unassembled WGS sequence"/>
</dbReference>
<dbReference type="InterPro" id="IPR003593">
    <property type="entry name" value="AAA+_ATPase"/>
</dbReference>
<dbReference type="EMBL" id="JAVBIK010000001">
    <property type="protein sequence ID" value="MDT7519071.1"/>
    <property type="molecule type" value="Genomic_DNA"/>
</dbReference>
<feature type="domain" description="ABC transporter" evidence="6">
    <location>
        <begin position="2"/>
        <end position="232"/>
    </location>
</feature>
<evidence type="ECO:0000256" key="1">
    <source>
        <dbReference type="ARBA" id="ARBA00005417"/>
    </source>
</evidence>
<dbReference type="SMART" id="SM00382">
    <property type="entry name" value="AAA"/>
    <property type="match status" value="1"/>
</dbReference>
<dbReference type="Pfam" id="PF00005">
    <property type="entry name" value="ABC_tran"/>
    <property type="match status" value="1"/>
</dbReference>
<dbReference type="PROSITE" id="PS50893">
    <property type="entry name" value="ABC_TRANSPORTER_2"/>
    <property type="match status" value="1"/>
</dbReference>
<gene>
    <name evidence="7" type="ORF">RAE19_10160</name>
</gene>
<comment type="similarity">
    <text evidence="1">Belongs to the ABC transporter superfamily.</text>
</comment>
<dbReference type="InterPro" id="IPR003439">
    <property type="entry name" value="ABC_transporter-like_ATP-bd"/>
</dbReference>
<name>A0ABU3KMN8_9BURK</name>
<keyword evidence="3" id="KW-0472">Membrane</keyword>
<keyword evidence="8" id="KW-1185">Reference proteome</keyword>
<evidence type="ECO:0000313" key="8">
    <source>
        <dbReference type="Proteomes" id="UP001321700"/>
    </source>
</evidence>
<evidence type="ECO:0000256" key="4">
    <source>
        <dbReference type="ARBA" id="ARBA00022741"/>
    </source>
</evidence>
<sequence>MIQVRDLVFDYLGHRALHGVSVDIPKGTVIALVGPNGAGKSTLMRCMAGLDTPLSGSITVGGVDVQEHPREVHTKLGYLSDFFGLYQELTVQQCLSYAAAAQGIADKHIAKRVQDVARFLNLTDKLQSLASNLSRGQRQRVAIGQAIVHMPQVLLLDEPASGLDPEARADLSALFRTLQAKGMTLVVSSHILSELDEYCTHILSIRDGRVSRFASLAATATGAEGVIKTLVQIQLAAPAPQLAGLLGDYEVAHLDVQGLAPSTVYLPAGDLAARAVLLARLTAAGVAVCGFQEVRTTLQASYDQTGATGRPGESA</sequence>
<comment type="caution">
    <text evidence="7">The sequence shown here is derived from an EMBL/GenBank/DDBJ whole genome shotgun (WGS) entry which is preliminary data.</text>
</comment>
<dbReference type="SUPFAM" id="SSF52540">
    <property type="entry name" value="P-loop containing nucleoside triphosphate hydrolases"/>
    <property type="match status" value="1"/>
</dbReference>
<organism evidence="7 8">
    <name type="scientific">Rhodoferax potami</name>
    <dbReference type="NCBI Taxonomy" id="3068338"/>
    <lineage>
        <taxon>Bacteria</taxon>
        <taxon>Pseudomonadati</taxon>
        <taxon>Pseudomonadota</taxon>
        <taxon>Betaproteobacteria</taxon>
        <taxon>Burkholderiales</taxon>
        <taxon>Comamonadaceae</taxon>
        <taxon>Rhodoferax</taxon>
    </lineage>
</organism>
<dbReference type="InterPro" id="IPR027417">
    <property type="entry name" value="P-loop_NTPase"/>
</dbReference>
<evidence type="ECO:0000256" key="3">
    <source>
        <dbReference type="ARBA" id="ARBA00022475"/>
    </source>
</evidence>
<dbReference type="GO" id="GO:0005524">
    <property type="term" value="F:ATP binding"/>
    <property type="evidence" value="ECO:0007669"/>
    <property type="project" value="UniProtKB-KW"/>
</dbReference>
<dbReference type="PANTHER" id="PTHR43335:SF3">
    <property type="entry name" value="ABC TRANSPORTER"/>
    <property type="match status" value="1"/>
</dbReference>
<evidence type="ECO:0000256" key="5">
    <source>
        <dbReference type="ARBA" id="ARBA00022840"/>
    </source>
</evidence>
<dbReference type="PANTHER" id="PTHR43335">
    <property type="entry name" value="ABC TRANSPORTER, ATP-BINDING PROTEIN"/>
    <property type="match status" value="1"/>
</dbReference>
<evidence type="ECO:0000256" key="2">
    <source>
        <dbReference type="ARBA" id="ARBA00022448"/>
    </source>
</evidence>
<dbReference type="RefSeq" id="WP_313874776.1">
    <property type="nucleotide sequence ID" value="NZ_JAVBIK010000001.1"/>
</dbReference>
<dbReference type="CDD" id="cd03230">
    <property type="entry name" value="ABC_DR_subfamily_A"/>
    <property type="match status" value="1"/>
</dbReference>
<reference evidence="7 8" key="1">
    <citation type="submission" date="2023-08" db="EMBL/GenBank/DDBJ databases">
        <title>Rhodoferax potami sp. nov. and Rhodoferax mekongensis sp. nov., isolated from the Mekong River in Thailand.</title>
        <authorList>
            <person name="Kitikhun S."/>
            <person name="Charoenyingcharoen P."/>
            <person name="Siriarchawattana P."/>
            <person name="Likhitrattanapisal S."/>
            <person name="Nilsakha T."/>
            <person name="Chanpet A."/>
            <person name="Rattanawaree P."/>
            <person name="Ingsriswang S."/>
        </authorList>
    </citation>
    <scope>NUCLEOTIDE SEQUENCE [LARGE SCALE GENOMIC DNA]</scope>
    <source>
        <strain evidence="7 8">TBRC 17660</strain>
    </source>
</reference>
<proteinExistence type="inferred from homology"/>
<dbReference type="Gene3D" id="3.40.50.300">
    <property type="entry name" value="P-loop containing nucleotide triphosphate hydrolases"/>
    <property type="match status" value="1"/>
</dbReference>
<keyword evidence="4" id="KW-0547">Nucleotide-binding</keyword>
<protein>
    <submittedName>
        <fullName evidence="7">ABC transporter ATP-binding protein</fullName>
    </submittedName>
</protein>
<keyword evidence="3" id="KW-1003">Cell membrane</keyword>
<keyword evidence="2" id="KW-0813">Transport</keyword>
<accession>A0ABU3KMN8</accession>
<evidence type="ECO:0000313" key="7">
    <source>
        <dbReference type="EMBL" id="MDT7519071.1"/>
    </source>
</evidence>
<keyword evidence="5 7" id="KW-0067">ATP-binding</keyword>